<dbReference type="EC" id="2.7.1.16" evidence="7 8"/>
<comment type="pathway">
    <text evidence="8">Carbohydrate degradation; L-arabinose degradation via L-ribulose; D-xylulose 5-phosphate from L-arabinose (bacterial route): step 2/3.</text>
</comment>
<evidence type="ECO:0000313" key="12">
    <source>
        <dbReference type="Proteomes" id="UP000273044"/>
    </source>
</evidence>
<keyword evidence="2" id="KW-0547">Nucleotide-binding</keyword>
<reference evidence="11 12" key="1">
    <citation type="submission" date="2018-12" db="EMBL/GenBank/DDBJ databases">
        <authorList>
            <consortium name="Pathogen Informatics"/>
        </authorList>
    </citation>
    <scope>NUCLEOTIDE SEQUENCE [LARGE SCALE GENOMIC DNA]</scope>
    <source>
        <strain evidence="11 12">NCTC12967</strain>
    </source>
</reference>
<keyword evidence="3 8" id="KW-0418">Kinase</keyword>
<sequence>MSRTVVGIDFGTLSGRAVVVSVADGKILASAEHTYPHGVIDRELAGQPLPPDWALQVPADYVEVLGKVVPEALEASGVETTDVVGLAVDFTSCTVFPTDEAYRPLCERPEFEKRPHAYVKLWKHHASQRQGKVVNEVLAELAPETLARYGGEVSADWQLAKALALFEEDREVWDAASHFVEAGDWIVQLLTGKMTASMSLAGYKGNFVDGSYPSAKVLDAMAPGFSRLLELVPHPVARPGERVGSLTAEAAALTGLPEGIAVAAANIDAHATVPAANACEPGQLTLIMGTSTCHMMTSESFGEVPGIGGIVPDGIVKGLWGYEAGQAGTGDIFGWFVDNCVPPSHVEAAAARGVGVHEYLTELAARQQAGEHGLLALDWHSGNRSILDDTELTGLMLGTTLTTTPEDQYRALLESTAFGTRVIIEAFREAGIEVNDLVVAGGLVKNPLLMQIYADVTNLPLAICPSVASGAHGSAIYAAVAAGEYADVREAAPAMAHREATPETVFAPIPENVAAYDDLYREYRRLHDHFGTGGNDVMHRLKARRREILVTKSAG</sequence>
<dbReference type="PIRSF" id="PIRSF000538">
    <property type="entry name" value="GlpK"/>
    <property type="match status" value="1"/>
</dbReference>
<feature type="domain" description="Carbohydrate kinase FGGY C-terminal" evidence="10">
    <location>
        <begin position="285"/>
        <end position="482"/>
    </location>
</feature>
<keyword evidence="5 8" id="KW-0054">Arabinose catabolism</keyword>
<dbReference type="GO" id="GO:0019150">
    <property type="term" value="F:D-ribulokinase activity"/>
    <property type="evidence" value="ECO:0007669"/>
    <property type="project" value="TreeGrafter"/>
</dbReference>
<feature type="domain" description="Carbohydrate kinase FGGY N-terminal" evidence="9">
    <location>
        <begin position="5"/>
        <end position="272"/>
    </location>
</feature>
<name>A0A3S4W7G8_9ACTN</name>
<dbReference type="CDD" id="cd07781">
    <property type="entry name" value="ASKHA_NBD_FGGY_L-RBK"/>
    <property type="match status" value="1"/>
</dbReference>
<dbReference type="InterPro" id="IPR018484">
    <property type="entry name" value="FGGY_N"/>
</dbReference>
<evidence type="ECO:0000256" key="2">
    <source>
        <dbReference type="ARBA" id="ARBA00022741"/>
    </source>
</evidence>
<dbReference type="GeneID" id="64407260"/>
<dbReference type="InterPro" id="IPR000577">
    <property type="entry name" value="Carb_kinase_FGGY"/>
</dbReference>
<dbReference type="EMBL" id="LR134406">
    <property type="protein sequence ID" value="VEH70503.1"/>
    <property type="molecule type" value="Genomic_DNA"/>
</dbReference>
<evidence type="ECO:0000259" key="10">
    <source>
        <dbReference type="Pfam" id="PF02782"/>
    </source>
</evidence>
<dbReference type="PANTHER" id="PTHR43435:SF4">
    <property type="entry name" value="FGGY CARBOHYDRATE KINASE DOMAIN-CONTAINING PROTEIN"/>
    <property type="match status" value="1"/>
</dbReference>
<proteinExistence type="inferred from homology"/>
<dbReference type="PANTHER" id="PTHR43435">
    <property type="entry name" value="RIBULOKINASE"/>
    <property type="match status" value="1"/>
</dbReference>
<dbReference type="InterPro" id="IPR005929">
    <property type="entry name" value="Ribulokinase"/>
</dbReference>
<evidence type="ECO:0000313" key="11">
    <source>
        <dbReference type="EMBL" id="VEH70503.1"/>
    </source>
</evidence>
<evidence type="ECO:0000256" key="1">
    <source>
        <dbReference type="ARBA" id="ARBA00022679"/>
    </source>
</evidence>
<dbReference type="Proteomes" id="UP000273044">
    <property type="component" value="Chromosome"/>
</dbReference>
<evidence type="ECO:0000256" key="6">
    <source>
        <dbReference type="ARBA" id="ARBA00023277"/>
    </source>
</evidence>
<dbReference type="GO" id="GO:0005524">
    <property type="term" value="F:ATP binding"/>
    <property type="evidence" value="ECO:0007669"/>
    <property type="project" value="UniProtKB-UniRule"/>
</dbReference>
<keyword evidence="1 8" id="KW-0808">Transferase</keyword>
<evidence type="ECO:0000256" key="5">
    <source>
        <dbReference type="ARBA" id="ARBA00022935"/>
    </source>
</evidence>
<keyword evidence="12" id="KW-1185">Reference proteome</keyword>
<dbReference type="GO" id="GO:0005737">
    <property type="term" value="C:cytoplasm"/>
    <property type="evidence" value="ECO:0007669"/>
    <property type="project" value="TreeGrafter"/>
</dbReference>
<protein>
    <recommendedName>
        <fullName evidence="7 8">Ribulokinase</fullName>
        <ecNumber evidence="7 8">2.7.1.16</ecNumber>
    </recommendedName>
</protein>
<dbReference type="Pfam" id="PF02782">
    <property type="entry name" value="FGGY_C"/>
    <property type="match status" value="1"/>
</dbReference>
<evidence type="ECO:0000256" key="3">
    <source>
        <dbReference type="ARBA" id="ARBA00022777"/>
    </source>
</evidence>
<evidence type="ECO:0000256" key="7">
    <source>
        <dbReference type="NCBIfam" id="TIGR01234"/>
    </source>
</evidence>
<dbReference type="AlphaFoldDB" id="A0A3S4W7G8"/>
<comment type="similarity">
    <text evidence="8">Belongs to the ribulokinase family.</text>
</comment>
<dbReference type="GO" id="GO:0019569">
    <property type="term" value="P:L-arabinose catabolic process to D-xylulose 5-phosphate"/>
    <property type="evidence" value="ECO:0007669"/>
    <property type="project" value="UniProtKB-UniPathway"/>
</dbReference>
<dbReference type="InterPro" id="IPR018485">
    <property type="entry name" value="FGGY_C"/>
</dbReference>
<dbReference type="GO" id="GO:0008741">
    <property type="term" value="F:ribulokinase activity"/>
    <property type="evidence" value="ECO:0007669"/>
    <property type="project" value="UniProtKB-UniRule"/>
</dbReference>
<keyword evidence="6 8" id="KW-0119">Carbohydrate metabolism</keyword>
<gene>
    <name evidence="11" type="primary">araB_2</name>
    <name evidence="11" type="ORF">NCTC12967_01802</name>
</gene>
<dbReference type="Pfam" id="PF00370">
    <property type="entry name" value="FGGY_N"/>
    <property type="match status" value="1"/>
</dbReference>
<evidence type="ECO:0000259" key="9">
    <source>
        <dbReference type="Pfam" id="PF00370"/>
    </source>
</evidence>
<dbReference type="NCBIfam" id="NF003154">
    <property type="entry name" value="PRK04123.1"/>
    <property type="match status" value="1"/>
</dbReference>
<evidence type="ECO:0000256" key="8">
    <source>
        <dbReference type="RuleBase" id="RU003455"/>
    </source>
</evidence>
<dbReference type="Gene3D" id="3.30.420.40">
    <property type="match status" value="2"/>
</dbReference>
<dbReference type="UniPathway" id="UPA00145">
    <property type="reaction ID" value="UER00566"/>
</dbReference>
<comment type="catalytic activity">
    <reaction evidence="8">
        <text>L-ribulose + ATP = L-ribulose 5-phosphate + ADP + H(+)</text>
        <dbReference type="Rhea" id="RHEA:22072"/>
        <dbReference type="ChEBI" id="CHEBI:15378"/>
        <dbReference type="ChEBI" id="CHEBI:16880"/>
        <dbReference type="ChEBI" id="CHEBI:30616"/>
        <dbReference type="ChEBI" id="CHEBI:58226"/>
        <dbReference type="ChEBI" id="CHEBI:456216"/>
        <dbReference type="EC" id="2.7.1.16"/>
    </reaction>
</comment>
<dbReference type="InterPro" id="IPR043129">
    <property type="entry name" value="ATPase_NBD"/>
</dbReference>
<dbReference type="SUPFAM" id="SSF53067">
    <property type="entry name" value="Actin-like ATPase domain"/>
    <property type="match status" value="2"/>
</dbReference>
<organism evidence="11 12">
    <name type="scientific">Arachnia propionica</name>
    <dbReference type="NCBI Taxonomy" id="1750"/>
    <lineage>
        <taxon>Bacteria</taxon>
        <taxon>Bacillati</taxon>
        <taxon>Actinomycetota</taxon>
        <taxon>Actinomycetes</taxon>
        <taxon>Propionibacteriales</taxon>
        <taxon>Propionibacteriaceae</taxon>
        <taxon>Arachnia</taxon>
    </lineage>
</organism>
<dbReference type="NCBIfam" id="TIGR01234">
    <property type="entry name" value="L-ribulokinase"/>
    <property type="match status" value="1"/>
</dbReference>
<accession>A0A3S4W7G8</accession>
<evidence type="ECO:0000256" key="4">
    <source>
        <dbReference type="ARBA" id="ARBA00022840"/>
    </source>
</evidence>
<keyword evidence="4" id="KW-0067">ATP-binding</keyword>
<dbReference type="RefSeq" id="WP_061786851.1">
    <property type="nucleotide sequence ID" value="NZ_CAJZDL010000029.1"/>
</dbReference>